<feature type="repeat" description="WD" evidence="8">
    <location>
        <begin position="634"/>
        <end position="675"/>
    </location>
</feature>
<dbReference type="RefSeq" id="XP_032816872.1">
    <property type="nucleotide sequence ID" value="XM_032960981.1"/>
</dbReference>
<proteinExistence type="inferred from homology"/>
<feature type="repeat" description="WD" evidence="8">
    <location>
        <begin position="591"/>
        <end position="633"/>
    </location>
</feature>
<dbReference type="SMART" id="SM01167">
    <property type="entry name" value="DUF1900"/>
    <property type="match status" value="2"/>
</dbReference>
<evidence type="ECO:0000313" key="14">
    <source>
        <dbReference type="RefSeq" id="XP_032816873.1"/>
    </source>
</evidence>
<keyword evidence="3" id="KW-0963">Cytoplasm</keyword>
<keyword evidence="5 9" id="KW-0677">Repeat</keyword>
<evidence type="ECO:0000313" key="12">
    <source>
        <dbReference type="Proteomes" id="UP001318040"/>
    </source>
</evidence>
<feature type="region of interest" description="Disordered" evidence="10">
    <location>
        <begin position="866"/>
        <end position="927"/>
    </location>
</feature>
<evidence type="ECO:0000256" key="7">
    <source>
        <dbReference type="ARBA" id="ARBA00024838"/>
    </source>
</evidence>
<reference evidence="13 14" key="1">
    <citation type="submission" date="2025-04" db="UniProtKB">
        <authorList>
            <consortium name="RefSeq"/>
        </authorList>
    </citation>
    <scope>IDENTIFICATION</scope>
    <source>
        <tissue evidence="13 14">Sperm</tissue>
    </source>
</reference>
<dbReference type="InterPro" id="IPR015048">
    <property type="entry name" value="DUF1899"/>
</dbReference>
<dbReference type="Gene3D" id="2.130.10.10">
    <property type="entry name" value="YVTN repeat-like/Quinoprotein amine dehydrogenase"/>
    <property type="match status" value="2"/>
</dbReference>
<dbReference type="FunFam" id="2.130.10.10:FF:001013">
    <property type="entry name" value="Coronin"/>
    <property type="match status" value="1"/>
</dbReference>
<dbReference type="PROSITE" id="PS50082">
    <property type="entry name" value="WD_REPEATS_2"/>
    <property type="match status" value="3"/>
</dbReference>
<dbReference type="KEGG" id="pmrn:116946112"/>
<dbReference type="GO" id="GO:0030036">
    <property type="term" value="P:actin cytoskeleton organization"/>
    <property type="evidence" value="ECO:0007669"/>
    <property type="project" value="UniProtKB-ARBA"/>
</dbReference>
<dbReference type="GO" id="GO:0005737">
    <property type="term" value="C:cytoplasm"/>
    <property type="evidence" value="ECO:0007669"/>
    <property type="project" value="UniProtKB-SubCell"/>
</dbReference>
<evidence type="ECO:0000256" key="1">
    <source>
        <dbReference type="ARBA" id="ARBA00004496"/>
    </source>
</evidence>
<keyword evidence="6" id="KW-0009">Actin-binding</keyword>
<dbReference type="Pfam" id="PF00400">
    <property type="entry name" value="WD40"/>
    <property type="match status" value="4"/>
</dbReference>
<keyword evidence="4 8" id="KW-0853">WD repeat</keyword>
<dbReference type="PANTHER" id="PTHR10856:SF20">
    <property type="entry name" value="CORONIN-7"/>
    <property type="match status" value="1"/>
</dbReference>
<evidence type="ECO:0000256" key="9">
    <source>
        <dbReference type="RuleBase" id="RU280818"/>
    </source>
</evidence>
<feature type="compositionally biased region" description="Basic and acidic residues" evidence="10">
    <location>
        <begin position="885"/>
        <end position="897"/>
    </location>
</feature>
<dbReference type="Pfam" id="PF16300">
    <property type="entry name" value="WD40_4"/>
    <property type="match status" value="2"/>
</dbReference>
<dbReference type="SUPFAM" id="SSF50998">
    <property type="entry name" value="Quinoprotein alcohol dehydrogenase-like"/>
    <property type="match status" value="1"/>
</dbReference>
<feature type="region of interest" description="Disordered" evidence="10">
    <location>
        <begin position="404"/>
        <end position="461"/>
    </location>
</feature>
<dbReference type="GO" id="GO:0003779">
    <property type="term" value="F:actin binding"/>
    <property type="evidence" value="ECO:0007669"/>
    <property type="project" value="UniProtKB-KW"/>
</dbReference>
<evidence type="ECO:0000256" key="10">
    <source>
        <dbReference type="SAM" id="MobiDB-lite"/>
    </source>
</evidence>
<dbReference type="FunFam" id="2.130.10.10:FF:000076">
    <property type="entry name" value="Coronin"/>
    <property type="match status" value="1"/>
</dbReference>
<dbReference type="PROSITE" id="PS00678">
    <property type="entry name" value="WD_REPEATS_1"/>
    <property type="match status" value="1"/>
</dbReference>
<dbReference type="InterPro" id="IPR019775">
    <property type="entry name" value="WD40_repeat_CS"/>
</dbReference>
<dbReference type="InterPro" id="IPR011047">
    <property type="entry name" value="Quinoprotein_ADH-like_sf"/>
</dbReference>
<dbReference type="Pfam" id="PF08953">
    <property type="entry name" value="DUF1899"/>
    <property type="match status" value="2"/>
</dbReference>
<dbReference type="AlphaFoldDB" id="A0AAJ7THR9"/>
<dbReference type="InterPro" id="IPR015505">
    <property type="entry name" value="Coronin"/>
</dbReference>
<feature type="domain" description="DUF1899" evidence="11">
    <location>
        <begin position="469"/>
        <end position="532"/>
    </location>
</feature>
<dbReference type="Proteomes" id="UP001318040">
    <property type="component" value="Chromosome 26"/>
</dbReference>
<dbReference type="PANTHER" id="PTHR10856">
    <property type="entry name" value="CORONIN"/>
    <property type="match status" value="1"/>
</dbReference>
<evidence type="ECO:0000313" key="13">
    <source>
        <dbReference type="RefSeq" id="XP_032816872.1"/>
    </source>
</evidence>
<comment type="function">
    <text evidence="7">F-actin regulator involved in anterograde Golgi to endosome transport: upon ubiquitination via 'Lys-33'-linked ubiquitin chains by the BCR(KLHL20) E3 ubiquitin ligase complex, interacts with EPS15 and localizes to the trans-Golgi network, where it promotes actin polymerization, thereby facilitating post-Golgi trafficking. May play a role in the maintenance of the Golgi apparatus morphology.</text>
</comment>
<comment type="similarity">
    <text evidence="2 9">Belongs to the WD repeat coronin family.</text>
</comment>
<dbReference type="GeneID" id="116946112"/>
<accession>A0AAJ7THR9</accession>
<sequence>MNRFQASRFRNTTATIAQRQDWLSELHVDAGLSSGRHIQASVCLLAFSSGASGALGVLPLSRWGPVNGGVPTLHCHSDIITDFGFSPFDDLLLGTCSTDHTVRLWRLPEGGVDNAASPPSLVLPSAQSSVELLRFHPAADGVLASASGDAITVWDVLEKAPLAVLADHSGQVQDFSWQQGGVLLTSTCKDKKLRVFDPRLQLTAVQAVKGHANDKDSRVLWLGNQNLIVSTGFSQVREREVKLWDVRKLTGSVCTETLNSSTGILLPLYDADSGLLFLAGKGDNVVYCMEVSESQPTLSQVCQCVTDAVTRGVALLPKRALDVMGCEVARLLQLTSTTIVPVRYTVPRKNTFQFHADLFVDTAGDVAAMLGSEWWTGQNRAVEKVSLDPKNRQEGRNASAILKAAQQPKCSTTPSAPHADNAKKPLAEKSTGGVTEKPETGGEDSSGKPAGKARSPGGAKRPAAYSIVGVTSKFRHMRGVVLHRDTHIGNLRNVSLTTPGECDGMAANHRFIAVPLATSGGQLAVLPLSQTGKLQDAAIPTVQNGTAIADFCWDPFSPCRLAVAGEDGRIRLWIVPEEGLSSTLTEPRVVLSGHTEKIYSIKFHPLAADVLASSSYDMSVRIWDLKSKRQLIQLEGHSEQIFSLAWSPDGQRLATVSKDGKVRIFNPRQSTKPMQEGPGPAGSRGARVVWALQGTRLLISGFDSGSVRQVSLHDAGALAAGPVSKVSADVSPSTLIPFYDPDCHLVFLTGKGDTRVFVYELSTEPPYFLECSGYSSSEPHKGMAFLRKTECDVRDVEFARALRLGNSTIEPLAFSVPRVKREYFQDDLFPDTLVWWEAALTADAWFAGTDGKLKKRSLCPDDMLPLSSVPREETTRKYAGGNSYAEEKSDQQKKEELLNAMVSKLSSRDDPLPQDEMEGVDDDEWDD</sequence>
<keyword evidence="12" id="KW-1185">Reference proteome</keyword>
<organism evidence="12 14">
    <name type="scientific">Petromyzon marinus</name>
    <name type="common">Sea lamprey</name>
    <dbReference type="NCBI Taxonomy" id="7757"/>
    <lineage>
        <taxon>Eukaryota</taxon>
        <taxon>Metazoa</taxon>
        <taxon>Chordata</taxon>
        <taxon>Craniata</taxon>
        <taxon>Vertebrata</taxon>
        <taxon>Cyclostomata</taxon>
        <taxon>Hyperoartia</taxon>
        <taxon>Petromyzontiformes</taxon>
        <taxon>Petromyzontidae</taxon>
        <taxon>Petromyzon</taxon>
    </lineage>
</organism>
<evidence type="ECO:0000256" key="5">
    <source>
        <dbReference type="ARBA" id="ARBA00022737"/>
    </source>
</evidence>
<dbReference type="SMART" id="SM00320">
    <property type="entry name" value="WD40"/>
    <property type="match status" value="7"/>
</dbReference>
<evidence type="ECO:0000259" key="11">
    <source>
        <dbReference type="SMART" id="SM01166"/>
    </source>
</evidence>
<evidence type="ECO:0000256" key="2">
    <source>
        <dbReference type="ARBA" id="ARBA00009482"/>
    </source>
</evidence>
<comment type="subcellular location">
    <subcellularLocation>
        <location evidence="1">Cytoplasm</location>
    </subcellularLocation>
</comment>
<evidence type="ECO:0000256" key="4">
    <source>
        <dbReference type="ARBA" id="ARBA00022574"/>
    </source>
</evidence>
<feature type="compositionally biased region" description="Acidic residues" evidence="10">
    <location>
        <begin position="912"/>
        <end position="927"/>
    </location>
</feature>
<evidence type="ECO:0000256" key="3">
    <source>
        <dbReference type="ARBA" id="ARBA00022490"/>
    </source>
</evidence>
<dbReference type="SMART" id="SM01166">
    <property type="entry name" value="DUF1899"/>
    <property type="match status" value="2"/>
</dbReference>
<gene>
    <name evidence="13 14" type="primary">LOC116946112</name>
</gene>
<dbReference type="InterPro" id="IPR001680">
    <property type="entry name" value="WD40_rpt"/>
</dbReference>
<name>A0AAJ7THR9_PETMA</name>
<protein>
    <recommendedName>
        <fullName evidence="9">Coronin</fullName>
    </recommendedName>
</protein>
<evidence type="ECO:0000256" key="8">
    <source>
        <dbReference type="PROSITE-ProRule" id="PRU00221"/>
    </source>
</evidence>
<evidence type="ECO:0000256" key="6">
    <source>
        <dbReference type="ARBA" id="ARBA00023203"/>
    </source>
</evidence>
<dbReference type="PROSITE" id="PS50294">
    <property type="entry name" value="WD_REPEATS_REGION"/>
    <property type="match status" value="2"/>
</dbReference>
<dbReference type="CTD" id="79585"/>
<feature type="repeat" description="WD" evidence="8">
    <location>
        <begin position="73"/>
        <end position="107"/>
    </location>
</feature>
<feature type="domain" description="DUF1899" evidence="11">
    <location>
        <begin position="3"/>
        <end position="64"/>
    </location>
</feature>
<dbReference type="RefSeq" id="XP_032816873.1">
    <property type="nucleotide sequence ID" value="XM_032960982.1"/>
</dbReference>
<dbReference type="InterPro" id="IPR015943">
    <property type="entry name" value="WD40/YVTN_repeat-like_dom_sf"/>
</dbReference>